<feature type="transmembrane region" description="Helical" evidence="1">
    <location>
        <begin position="238"/>
        <end position="257"/>
    </location>
</feature>
<dbReference type="STRING" id="1436961.SAMN05421739_10523"/>
<dbReference type="AlphaFoldDB" id="A0A1I2WH70"/>
<feature type="transmembrane region" description="Helical" evidence="1">
    <location>
        <begin position="47"/>
        <end position="78"/>
    </location>
</feature>
<feature type="transmembrane region" description="Helical" evidence="1">
    <location>
        <begin position="204"/>
        <end position="226"/>
    </location>
</feature>
<protein>
    <recommendedName>
        <fullName evidence="4">CAAX protease self-immunity</fullName>
    </recommendedName>
</protein>
<feature type="transmembrane region" description="Helical" evidence="1">
    <location>
        <begin position="118"/>
        <end position="141"/>
    </location>
</feature>
<dbReference type="Proteomes" id="UP000198724">
    <property type="component" value="Unassembled WGS sequence"/>
</dbReference>
<dbReference type="OrthoDB" id="847268at2"/>
<feature type="transmembrane region" description="Helical" evidence="1">
    <location>
        <begin position="177"/>
        <end position="198"/>
    </location>
</feature>
<keyword evidence="1" id="KW-1133">Transmembrane helix</keyword>
<name>A0A1I2WH70_9BACT</name>
<reference evidence="3" key="1">
    <citation type="submission" date="2016-10" db="EMBL/GenBank/DDBJ databases">
        <authorList>
            <person name="Varghese N."/>
            <person name="Submissions S."/>
        </authorList>
    </citation>
    <scope>NUCLEOTIDE SEQUENCE [LARGE SCALE GENOMIC DNA]</scope>
    <source>
        <strain evidence="3">LP51</strain>
    </source>
</reference>
<feature type="transmembrane region" description="Helical" evidence="1">
    <location>
        <begin position="147"/>
        <end position="165"/>
    </location>
</feature>
<evidence type="ECO:0000313" key="2">
    <source>
        <dbReference type="EMBL" id="SFH00598.1"/>
    </source>
</evidence>
<keyword evidence="1" id="KW-0472">Membrane</keyword>
<accession>A0A1I2WH70</accession>
<keyword evidence="1" id="KW-0812">Transmembrane</keyword>
<keyword evidence="3" id="KW-1185">Reference proteome</keyword>
<organism evidence="2 3">
    <name type="scientific">Pontibacter chinhatensis</name>
    <dbReference type="NCBI Taxonomy" id="1436961"/>
    <lineage>
        <taxon>Bacteria</taxon>
        <taxon>Pseudomonadati</taxon>
        <taxon>Bacteroidota</taxon>
        <taxon>Cytophagia</taxon>
        <taxon>Cytophagales</taxon>
        <taxon>Hymenobacteraceae</taxon>
        <taxon>Pontibacter</taxon>
    </lineage>
</organism>
<dbReference type="EMBL" id="FOOT01000005">
    <property type="protein sequence ID" value="SFH00598.1"/>
    <property type="molecule type" value="Genomic_DNA"/>
</dbReference>
<evidence type="ECO:0000256" key="1">
    <source>
        <dbReference type="SAM" id="Phobius"/>
    </source>
</evidence>
<feature type="transmembrane region" description="Helical" evidence="1">
    <location>
        <begin position="84"/>
        <end position="106"/>
    </location>
</feature>
<dbReference type="RefSeq" id="WP_092103038.1">
    <property type="nucleotide sequence ID" value="NZ_FOOT01000005.1"/>
</dbReference>
<gene>
    <name evidence="2" type="ORF">SAMN05421739_10523</name>
</gene>
<sequence length="259" mass="29253">MKTPVFYTAAPPCIAPPALKDTLKELWAFTRRPRLLKREQNVLEVKLPLIFQLAFILLLLQVGLFIAVALLCTILGVQLLNASIASYIFAQSSFVPVFTTIVLLAPVTEELIFRLPLIYSRTFILIALLTFLLSLGPVIAFALNISFVPYTMGAIMLLGLVSWLLTHRKHKLRVHLLWKRHFELVFYAFTATFALLHFNSPQSYTLPQALFVLLLLHKLVGGVFMGYTRLRLGMGWSVALHMFNNLVVLLVLLGYWAGV</sequence>
<evidence type="ECO:0008006" key="4">
    <source>
        <dbReference type="Google" id="ProtNLM"/>
    </source>
</evidence>
<proteinExistence type="predicted"/>
<evidence type="ECO:0000313" key="3">
    <source>
        <dbReference type="Proteomes" id="UP000198724"/>
    </source>
</evidence>